<organism evidence="2 3">
    <name type="scientific">Sorangium cellulosum (strain So ce56)</name>
    <name type="common">Polyangium cellulosum (strain So ce56)</name>
    <dbReference type="NCBI Taxonomy" id="448385"/>
    <lineage>
        <taxon>Bacteria</taxon>
        <taxon>Pseudomonadati</taxon>
        <taxon>Myxococcota</taxon>
        <taxon>Polyangia</taxon>
        <taxon>Polyangiales</taxon>
        <taxon>Polyangiaceae</taxon>
        <taxon>Sorangium</taxon>
    </lineage>
</organism>
<dbReference type="HOGENOM" id="CLU_1057273_0_0_7"/>
<evidence type="ECO:0000313" key="2">
    <source>
        <dbReference type="EMBL" id="CAN91989.1"/>
    </source>
</evidence>
<keyword evidence="3" id="KW-1185">Reference proteome</keyword>
<sequence>MRTAVLALALALLAGCGGASGAAPGAALSPSYAASLGSTSASMPSMLPAPALPSRASVQADLVVRPDVLVLGFALQETDADPQRALAAAQATVANLERQFKEATGGASTVRMLGASFTTVFTEKAGSEGDAVSAAVDGVIEVRLAPELDFWARSRQAAAVAQVRREVSAAVQAAKDGRRGATFGQPRAEVKEPEGHRAQLTEQWLRRARSFAEAAQAASAPLLLVDCAPPGAIEQRPISLLEVGLSLSVACRLDALSAEPKRD</sequence>
<evidence type="ECO:0000256" key="1">
    <source>
        <dbReference type="SAM" id="SignalP"/>
    </source>
</evidence>
<keyword evidence="1" id="KW-0732">Signal</keyword>
<dbReference type="BioCyc" id="SCEL448385:SCE_RS09400-MONOMER"/>
<evidence type="ECO:0008006" key="4">
    <source>
        <dbReference type="Google" id="ProtNLM"/>
    </source>
</evidence>
<proteinExistence type="predicted"/>
<dbReference type="OrthoDB" id="5513783at2"/>
<dbReference type="PROSITE" id="PS51257">
    <property type="entry name" value="PROKAR_LIPOPROTEIN"/>
    <property type="match status" value="1"/>
</dbReference>
<reference evidence="2 3" key="1">
    <citation type="journal article" date="2007" name="Nat. Biotechnol.">
        <title>Complete genome sequence of the myxobacterium Sorangium cellulosum.</title>
        <authorList>
            <person name="Schneiker S."/>
            <person name="Perlova O."/>
            <person name="Kaiser O."/>
            <person name="Gerth K."/>
            <person name="Alici A."/>
            <person name="Altmeyer M.O."/>
            <person name="Bartels D."/>
            <person name="Bekel T."/>
            <person name="Beyer S."/>
            <person name="Bode E."/>
            <person name="Bode H.B."/>
            <person name="Bolten C.J."/>
            <person name="Choudhuri J.V."/>
            <person name="Doss S."/>
            <person name="Elnakady Y.A."/>
            <person name="Frank B."/>
            <person name="Gaigalat L."/>
            <person name="Goesmann A."/>
            <person name="Groeger C."/>
            <person name="Gross F."/>
            <person name="Jelsbak L."/>
            <person name="Jelsbak L."/>
            <person name="Kalinowski J."/>
            <person name="Kegler C."/>
            <person name="Knauber T."/>
            <person name="Konietzny S."/>
            <person name="Kopp M."/>
            <person name="Krause L."/>
            <person name="Krug D."/>
            <person name="Linke B."/>
            <person name="Mahmud T."/>
            <person name="Martinez-Arias R."/>
            <person name="McHardy A.C."/>
            <person name="Merai M."/>
            <person name="Meyer F."/>
            <person name="Mormann S."/>
            <person name="Munoz-Dorado J."/>
            <person name="Perez J."/>
            <person name="Pradella S."/>
            <person name="Rachid S."/>
            <person name="Raddatz G."/>
            <person name="Rosenau F."/>
            <person name="Rueckert C."/>
            <person name="Sasse F."/>
            <person name="Scharfe M."/>
            <person name="Schuster S.C."/>
            <person name="Suen G."/>
            <person name="Treuner-Lange A."/>
            <person name="Velicer G.J."/>
            <person name="Vorholter F.-J."/>
            <person name="Weissman K.J."/>
            <person name="Welch R.D."/>
            <person name="Wenzel S.C."/>
            <person name="Whitworth D.E."/>
            <person name="Wilhelm S."/>
            <person name="Wittmann C."/>
            <person name="Bloecker H."/>
            <person name="Puehler A."/>
            <person name="Mueller R."/>
        </authorList>
    </citation>
    <scope>NUCLEOTIDE SEQUENCE [LARGE SCALE GENOMIC DNA]</scope>
    <source>
        <strain evidence="3">So ce56</strain>
    </source>
</reference>
<gene>
    <name evidence="2" type="ordered locus">sce1831</name>
</gene>
<protein>
    <recommendedName>
        <fullName evidence="4">Secreted protein</fullName>
    </recommendedName>
</protein>
<dbReference type="RefSeq" id="WP_012234466.1">
    <property type="nucleotide sequence ID" value="NC_010162.1"/>
</dbReference>
<dbReference type="EMBL" id="AM746676">
    <property type="protein sequence ID" value="CAN91989.1"/>
    <property type="molecule type" value="Genomic_DNA"/>
</dbReference>
<feature type="chain" id="PRO_5002738486" description="Secreted protein" evidence="1">
    <location>
        <begin position="23"/>
        <end position="263"/>
    </location>
</feature>
<dbReference type="AlphaFoldDB" id="A9FJN8"/>
<dbReference type="Proteomes" id="UP000002139">
    <property type="component" value="Chromosome"/>
</dbReference>
<accession>A9FJN8</accession>
<feature type="signal peptide" evidence="1">
    <location>
        <begin position="1"/>
        <end position="22"/>
    </location>
</feature>
<evidence type="ECO:0000313" key="3">
    <source>
        <dbReference type="Proteomes" id="UP000002139"/>
    </source>
</evidence>
<dbReference type="KEGG" id="scl:sce1831"/>
<name>A9FJN8_SORC5</name>